<dbReference type="InterPro" id="IPR023395">
    <property type="entry name" value="MCP_dom_sf"/>
</dbReference>
<keyword evidence="3 9" id="KW-0812">Transmembrane</keyword>
<evidence type="ECO:0000256" key="1">
    <source>
        <dbReference type="ARBA" id="ARBA00004448"/>
    </source>
</evidence>
<keyword evidence="5" id="KW-0999">Mitochondrion inner membrane</keyword>
<evidence type="ECO:0000313" key="12">
    <source>
        <dbReference type="EMBL" id="KAF9758405.1"/>
    </source>
</evidence>
<evidence type="ECO:0000256" key="6">
    <source>
        <dbReference type="ARBA" id="ARBA00022989"/>
    </source>
</evidence>
<sequence length="306" mass="32285">MAQTPSAAHGRAPQHQTVPAEHSVLIQSRETGDVIPEEIIRGQVKALPFAKSWVHMMAGGVGGMTAATLTAPLDVLKTRLQSDFYQAQIRASRSAAHVASLNPARAALYHLTDTLQILGSVYRTEGGRALFKGLGPNLIGVVPARAINFYVYGNGKQFLAQHWNNGQEGAWCHLLAGGAAGVVTSTVTNPIWMVKTRLQLDKNVAARSGGDAAAVPEQRRLRAADCARGRGARAVQGHERQLPGRGGVDAALDAVRADEGRAGAAGGADRAEREGEGLVGPDGRLDGQVWRCGQREADCRCVGVSP</sequence>
<keyword evidence="2 10" id="KW-0813">Transport</keyword>
<dbReference type="Gene3D" id="1.50.40.10">
    <property type="entry name" value="Mitochondrial carrier domain"/>
    <property type="match status" value="1"/>
</dbReference>
<evidence type="ECO:0000256" key="2">
    <source>
        <dbReference type="ARBA" id="ARBA00022448"/>
    </source>
</evidence>
<dbReference type="SUPFAM" id="SSF103506">
    <property type="entry name" value="Mitochondrial carrier"/>
    <property type="match status" value="1"/>
</dbReference>
<dbReference type="GO" id="GO:1990519">
    <property type="term" value="P:pyrimidine nucleotide import into mitochondrion"/>
    <property type="evidence" value="ECO:0007669"/>
    <property type="project" value="TreeGrafter"/>
</dbReference>
<keyword evidence="4" id="KW-0677">Repeat</keyword>
<keyword evidence="7" id="KW-0496">Mitochondrion</keyword>
<feature type="region of interest" description="Disordered" evidence="11">
    <location>
        <begin position="259"/>
        <end position="285"/>
    </location>
</feature>
<dbReference type="GO" id="GO:0015218">
    <property type="term" value="F:pyrimidine nucleotide transmembrane transporter activity"/>
    <property type="evidence" value="ECO:0007669"/>
    <property type="project" value="InterPro"/>
</dbReference>
<keyword evidence="6" id="KW-1133">Transmembrane helix</keyword>
<evidence type="ECO:0000256" key="4">
    <source>
        <dbReference type="ARBA" id="ARBA00022737"/>
    </source>
</evidence>
<evidence type="ECO:0000256" key="8">
    <source>
        <dbReference type="ARBA" id="ARBA00023136"/>
    </source>
</evidence>
<organism evidence="12 13">
    <name type="scientific">Bionectria ochroleuca</name>
    <name type="common">Gliocladium roseum</name>
    <dbReference type="NCBI Taxonomy" id="29856"/>
    <lineage>
        <taxon>Eukaryota</taxon>
        <taxon>Fungi</taxon>
        <taxon>Dikarya</taxon>
        <taxon>Ascomycota</taxon>
        <taxon>Pezizomycotina</taxon>
        <taxon>Sordariomycetes</taxon>
        <taxon>Hypocreomycetidae</taxon>
        <taxon>Hypocreales</taxon>
        <taxon>Bionectriaceae</taxon>
        <taxon>Clonostachys</taxon>
    </lineage>
</organism>
<evidence type="ECO:0000256" key="7">
    <source>
        <dbReference type="ARBA" id="ARBA00023128"/>
    </source>
</evidence>
<feature type="repeat" description="Solcar" evidence="9">
    <location>
        <begin position="50"/>
        <end position="158"/>
    </location>
</feature>
<evidence type="ECO:0000313" key="13">
    <source>
        <dbReference type="Proteomes" id="UP000616885"/>
    </source>
</evidence>
<dbReference type="GO" id="GO:0005743">
    <property type="term" value="C:mitochondrial inner membrane"/>
    <property type="evidence" value="ECO:0007669"/>
    <property type="project" value="UniProtKB-SubCell"/>
</dbReference>
<dbReference type="PANTHER" id="PTHR45829">
    <property type="entry name" value="MITOCHONDRIAL CARRIER PROTEIN RIM2"/>
    <property type="match status" value="1"/>
</dbReference>
<dbReference type="InterPro" id="IPR049562">
    <property type="entry name" value="SLC25A33/36-like"/>
</dbReference>
<protein>
    <recommendedName>
        <fullName evidence="14">Mitochondrial carrier</fullName>
    </recommendedName>
</protein>
<keyword evidence="8 9" id="KW-0472">Membrane</keyword>
<dbReference type="EMBL" id="JADCTT010000001">
    <property type="protein sequence ID" value="KAF9758405.1"/>
    <property type="molecule type" value="Genomic_DNA"/>
</dbReference>
<dbReference type="InterPro" id="IPR018108">
    <property type="entry name" value="MCP_transmembrane"/>
</dbReference>
<dbReference type="AlphaFoldDB" id="A0A8H7TT46"/>
<feature type="region of interest" description="Disordered" evidence="11">
    <location>
        <begin position="1"/>
        <end position="21"/>
    </location>
</feature>
<dbReference type="PANTHER" id="PTHR45829:SF4">
    <property type="entry name" value="MITOCHONDRIAL CARRIER PROTEIN RIM2"/>
    <property type="match status" value="1"/>
</dbReference>
<evidence type="ECO:0000256" key="11">
    <source>
        <dbReference type="SAM" id="MobiDB-lite"/>
    </source>
</evidence>
<evidence type="ECO:0000256" key="5">
    <source>
        <dbReference type="ARBA" id="ARBA00022792"/>
    </source>
</evidence>
<evidence type="ECO:0000256" key="10">
    <source>
        <dbReference type="RuleBase" id="RU000488"/>
    </source>
</evidence>
<dbReference type="Pfam" id="PF00153">
    <property type="entry name" value="Mito_carr"/>
    <property type="match status" value="2"/>
</dbReference>
<evidence type="ECO:0000256" key="3">
    <source>
        <dbReference type="ARBA" id="ARBA00022692"/>
    </source>
</evidence>
<comment type="similarity">
    <text evidence="10">Belongs to the mitochondrial carrier (TC 2.A.29) family.</text>
</comment>
<name>A0A8H7TT46_BIOOC</name>
<dbReference type="Proteomes" id="UP000616885">
    <property type="component" value="Unassembled WGS sequence"/>
</dbReference>
<reference evidence="12" key="1">
    <citation type="submission" date="2020-10" db="EMBL/GenBank/DDBJ databases">
        <title>High-Quality Genome Resource of Clonostachys rosea strain S41 by Oxford Nanopore Long-Read Sequencing.</title>
        <authorList>
            <person name="Wang H."/>
        </authorList>
    </citation>
    <scope>NUCLEOTIDE SEQUENCE</scope>
    <source>
        <strain evidence="12">S41</strain>
    </source>
</reference>
<gene>
    <name evidence="12" type="ORF">IM811_000099</name>
</gene>
<proteinExistence type="inferred from homology"/>
<evidence type="ECO:0000256" key="9">
    <source>
        <dbReference type="PROSITE-ProRule" id="PRU00282"/>
    </source>
</evidence>
<evidence type="ECO:0008006" key="14">
    <source>
        <dbReference type="Google" id="ProtNLM"/>
    </source>
</evidence>
<dbReference type="PROSITE" id="PS50920">
    <property type="entry name" value="SOLCAR"/>
    <property type="match status" value="1"/>
</dbReference>
<comment type="caution">
    <text evidence="12">The sequence shown here is derived from an EMBL/GenBank/DDBJ whole genome shotgun (WGS) entry which is preliminary data.</text>
</comment>
<accession>A0A8H7TT46</accession>
<comment type="subcellular location">
    <subcellularLocation>
        <location evidence="1">Mitochondrion inner membrane</location>
        <topology evidence="1">Multi-pass membrane protein</topology>
    </subcellularLocation>
</comment>